<evidence type="ECO:0000256" key="2">
    <source>
        <dbReference type="ARBA" id="ARBA00012438"/>
    </source>
</evidence>
<feature type="compositionally biased region" description="Low complexity" evidence="7">
    <location>
        <begin position="793"/>
        <end position="808"/>
    </location>
</feature>
<dbReference type="Pfam" id="PF08376">
    <property type="entry name" value="NIT"/>
    <property type="match status" value="1"/>
</dbReference>
<dbReference type="GO" id="GO:0004673">
    <property type="term" value="F:protein histidine kinase activity"/>
    <property type="evidence" value="ECO:0007669"/>
    <property type="project" value="UniProtKB-EC"/>
</dbReference>
<evidence type="ECO:0000256" key="3">
    <source>
        <dbReference type="ARBA" id="ARBA00022553"/>
    </source>
</evidence>
<evidence type="ECO:0000256" key="6">
    <source>
        <dbReference type="ARBA" id="ARBA00023012"/>
    </source>
</evidence>
<evidence type="ECO:0000256" key="1">
    <source>
        <dbReference type="ARBA" id="ARBA00000085"/>
    </source>
</evidence>
<gene>
    <name evidence="10" type="ORF">PO878_11330</name>
</gene>
<comment type="catalytic activity">
    <reaction evidence="1">
        <text>ATP + protein L-histidine = ADP + protein N-phospho-L-histidine.</text>
        <dbReference type="EC" id="2.7.13.3"/>
    </reaction>
</comment>
<dbReference type="RefSeq" id="WP_272734615.1">
    <property type="nucleotide sequence ID" value="NZ_CP116942.1"/>
</dbReference>
<keyword evidence="8" id="KW-1133">Transmembrane helix</keyword>
<proteinExistence type="predicted"/>
<feature type="compositionally biased region" description="Low complexity" evidence="7">
    <location>
        <begin position="908"/>
        <end position="918"/>
    </location>
</feature>
<keyword evidence="5" id="KW-0418">Kinase</keyword>
<dbReference type="Gene3D" id="6.10.340.10">
    <property type="match status" value="1"/>
</dbReference>
<dbReference type="InterPro" id="IPR036890">
    <property type="entry name" value="HATPase_C_sf"/>
</dbReference>
<dbReference type="InterPro" id="IPR003594">
    <property type="entry name" value="HATPase_dom"/>
</dbReference>
<evidence type="ECO:0000313" key="10">
    <source>
        <dbReference type="EMBL" id="WCO65090.1"/>
    </source>
</evidence>
<protein>
    <recommendedName>
        <fullName evidence="2">histidine kinase</fullName>
        <ecNumber evidence="2">2.7.13.3</ecNumber>
    </recommendedName>
</protein>
<feature type="region of interest" description="Disordered" evidence="7">
    <location>
        <begin position="641"/>
        <end position="928"/>
    </location>
</feature>
<dbReference type="EC" id="2.7.13.3" evidence="2"/>
<dbReference type="Gene3D" id="3.30.565.10">
    <property type="entry name" value="Histidine kinase-like ATPase, C-terminal domain"/>
    <property type="match status" value="1"/>
</dbReference>
<feature type="compositionally biased region" description="Pro residues" evidence="7">
    <location>
        <begin position="655"/>
        <end position="676"/>
    </location>
</feature>
<reference evidence="10" key="1">
    <citation type="submission" date="2023-01" db="EMBL/GenBank/DDBJ databases">
        <title>The diversity of Class Acidimicrobiia in South China Sea sediment environments and the proposal of Iamia marina sp. nov., a novel species of the genus Iamia.</title>
        <authorList>
            <person name="He Y."/>
            <person name="Tian X."/>
        </authorList>
    </citation>
    <scope>NUCLEOTIDE SEQUENCE</scope>
    <source>
        <strain evidence="10">DSM 19957</strain>
    </source>
</reference>
<dbReference type="AlphaFoldDB" id="A0AAE9Y2R1"/>
<keyword evidence="6" id="KW-0902">Two-component regulatory system</keyword>
<dbReference type="Proteomes" id="UP001216390">
    <property type="component" value="Chromosome"/>
</dbReference>
<evidence type="ECO:0000256" key="5">
    <source>
        <dbReference type="ARBA" id="ARBA00022777"/>
    </source>
</evidence>
<dbReference type="PANTHER" id="PTHR44936:SF9">
    <property type="entry name" value="SENSOR PROTEIN CREC"/>
    <property type="match status" value="1"/>
</dbReference>
<keyword evidence="8" id="KW-0812">Transmembrane</keyword>
<dbReference type="Pfam" id="PF02518">
    <property type="entry name" value="HATPase_c"/>
    <property type="match status" value="1"/>
</dbReference>
<evidence type="ECO:0000259" key="9">
    <source>
        <dbReference type="SMART" id="SM00387"/>
    </source>
</evidence>
<keyword evidence="11" id="KW-1185">Reference proteome</keyword>
<feature type="compositionally biased region" description="Gly residues" evidence="7">
    <location>
        <begin position="766"/>
        <end position="776"/>
    </location>
</feature>
<organism evidence="10 11">
    <name type="scientific">Iamia majanohamensis</name>
    <dbReference type="NCBI Taxonomy" id="467976"/>
    <lineage>
        <taxon>Bacteria</taxon>
        <taxon>Bacillati</taxon>
        <taxon>Actinomycetota</taxon>
        <taxon>Acidimicrobiia</taxon>
        <taxon>Acidimicrobiales</taxon>
        <taxon>Iamiaceae</taxon>
        <taxon>Iamia</taxon>
    </lineage>
</organism>
<dbReference type="GO" id="GO:0000160">
    <property type="term" value="P:phosphorelay signal transduction system"/>
    <property type="evidence" value="ECO:0007669"/>
    <property type="project" value="UniProtKB-KW"/>
</dbReference>
<dbReference type="InterPro" id="IPR013587">
    <property type="entry name" value="Nitrate/nitrite_sensing"/>
</dbReference>
<keyword evidence="3" id="KW-0597">Phosphoprotein</keyword>
<evidence type="ECO:0000256" key="4">
    <source>
        <dbReference type="ARBA" id="ARBA00022679"/>
    </source>
</evidence>
<feature type="domain" description="Histidine kinase/HSP90-like ATPase" evidence="9">
    <location>
        <begin position="519"/>
        <end position="630"/>
    </location>
</feature>
<feature type="compositionally biased region" description="Low complexity" evidence="7">
    <location>
        <begin position="822"/>
        <end position="842"/>
    </location>
</feature>
<keyword evidence="4" id="KW-0808">Transferase</keyword>
<sequence>MFDRLSIRTKLIAMVAAPLVVIVALAGVGFGERRAEASTTTDDVHRLEAIEANLDLQHELQVEALYSVGFVASGGTLHAEDLGSQQERTDEAAGAYETSLDALGDDLAVPAGRSSVRQIRFLDTSLRAQVEAQSLAWPYVDQLYAQLMAALLPVNDRLATAISDAEVAAGARSVVSLGEYSATTARIGTVLEGAAATGGFSDEDGVDTRQEFLDAVEQGEEELAIVGAQAAPAVRVSLRNQMVGGDVTYFSEQVDAARGLDAGDDLAIDAARWSTGTEATLDQLRDITATEADSVLAGANDRVAQSRSAARLFLAAALLAIVLAVGLALYVAATIVRPLLSLTRAADHVATEQLPRMVEALRNPEEDSVEHLRPEVESLEVGGGKELARLSASVSSIQEVAVDVATEQAALLRKGIGDMFINLARRNQALLDRQLEFIDELEAEEEDPDGLEALFTLDHMATRMRRNAESLLVLAGAEPSRRRGRPVPLTKVTLAAVGEIEHFARVDLLEVDECEVTSKAAADIAHLLSELMENATQFSPPETRVEVVGHRLRSGSYTLSITDQGIGMSPTQLTEANDMLAHPPLLGLTLARTLGFIVVGRLAARHGIAVRLVASPAGGVTAIVSLPSSVLVADGGADTVDLRGDAPSTQGLGPFSPPAPAVPVGPGPVADGPPNPSSILPPFEFASEPLPEDDPAPSTLEEAVPSGRSFDEGLSQVREPAPEVPAEVTPLFGPPAAPRPAAGDAGPVGAPEPLPDDLLSPRGRAGDGGAADGGGLPRRQPQPTPASSHHLFGPGPEAAPGAPAEGGAHLFRAPAEPPPAAPDGADGHPAPTPAEGSPADESPAPPPTPELTSAGLVKRVPRSAGATRAVPGSDGGARAPATTSGRSPEEVRSMLSRFQSGRQAGQVPTPADPATGTPGAPPSDTEEH</sequence>
<evidence type="ECO:0000256" key="8">
    <source>
        <dbReference type="SAM" id="Phobius"/>
    </source>
</evidence>
<name>A0AAE9Y2R1_9ACTN</name>
<dbReference type="PANTHER" id="PTHR44936">
    <property type="entry name" value="SENSOR PROTEIN CREC"/>
    <property type="match status" value="1"/>
</dbReference>
<dbReference type="EMBL" id="CP116942">
    <property type="protein sequence ID" value="WCO65090.1"/>
    <property type="molecule type" value="Genomic_DNA"/>
</dbReference>
<accession>A0AAE9Y2R1</accession>
<dbReference type="KEGG" id="ima:PO878_11330"/>
<evidence type="ECO:0000313" key="11">
    <source>
        <dbReference type="Proteomes" id="UP001216390"/>
    </source>
</evidence>
<feature type="transmembrane region" description="Helical" evidence="8">
    <location>
        <begin position="312"/>
        <end position="333"/>
    </location>
</feature>
<dbReference type="SUPFAM" id="SSF55874">
    <property type="entry name" value="ATPase domain of HSP90 chaperone/DNA topoisomerase II/histidine kinase"/>
    <property type="match status" value="1"/>
</dbReference>
<keyword evidence="8" id="KW-0472">Membrane</keyword>
<feature type="transmembrane region" description="Helical" evidence="8">
    <location>
        <begin position="12"/>
        <end position="30"/>
    </location>
</feature>
<dbReference type="InterPro" id="IPR050980">
    <property type="entry name" value="2C_sensor_his_kinase"/>
</dbReference>
<evidence type="ECO:0000256" key="7">
    <source>
        <dbReference type="SAM" id="MobiDB-lite"/>
    </source>
</evidence>
<feature type="compositionally biased region" description="Low complexity" evidence="7">
    <location>
        <begin position="739"/>
        <end position="751"/>
    </location>
</feature>
<dbReference type="SMART" id="SM00387">
    <property type="entry name" value="HATPase_c"/>
    <property type="match status" value="1"/>
</dbReference>